<keyword evidence="10" id="KW-1185">Reference proteome</keyword>
<accession>A0A553QMF3</accession>
<evidence type="ECO:0000256" key="5">
    <source>
        <dbReference type="ARBA" id="ARBA00023242"/>
    </source>
</evidence>
<feature type="domain" description="RAWUL" evidence="8">
    <location>
        <begin position="315"/>
        <end position="379"/>
    </location>
</feature>
<dbReference type="InterPro" id="IPR013083">
    <property type="entry name" value="Znf_RING/FYVE/PHD"/>
</dbReference>
<dbReference type="InterPro" id="IPR017907">
    <property type="entry name" value="Znf_RING_CS"/>
</dbReference>
<evidence type="ECO:0008006" key="11">
    <source>
        <dbReference type="Google" id="ProtNLM"/>
    </source>
</evidence>
<dbReference type="Gene3D" id="3.30.40.10">
    <property type="entry name" value="Zinc/RING finger domain, C3HC4 (zinc finger)"/>
    <property type="match status" value="1"/>
</dbReference>
<evidence type="ECO:0000259" key="7">
    <source>
        <dbReference type="Pfam" id="PF00097"/>
    </source>
</evidence>
<dbReference type="InterPro" id="IPR051507">
    <property type="entry name" value="PcG_RING_finger"/>
</dbReference>
<dbReference type="CDD" id="cd17083">
    <property type="entry name" value="RAWUL_PCGF3"/>
    <property type="match status" value="1"/>
</dbReference>
<dbReference type="InterPro" id="IPR018957">
    <property type="entry name" value="Znf_C3HC4_RING-type"/>
</dbReference>
<evidence type="ECO:0000313" key="9">
    <source>
        <dbReference type="EMBL" id="TRY91107.1"/>
    </source>
</evidence>
<dbReference type="Gene3D" id="3.10.20.90">
    <property type="entry name" value="Phosphatidylinositol 3-kinase Catalytic Subunit, Chain A, domain 1"/>
    <property type="match status" value="1"/>
</dbReference>
<evidence type="ECO:0000256" key="3">
    <source>
        <dbReference type="ARBA" id="ARBA00022771"/>
    </source>
</evidence>
<sequence length="385" mass="44274">MLKGCSERLRPRIRARALNERLRLSSFLLHQNGTERGISESEEPLVSWSRDSMTVPFSRKNLERRGEADPPVIQLKISVKPYVKSHSGHLCQIDINLDLNLCTPSPSSPTVPIGAICACVVRPSSQLRPVSASAGDFRLFVLTLEDFTGFPRLLRWSGWFLSSVQNPEMLTRKIKLWDINTHITCRLCEGYLIDATTVTECLHTFCRSCLVNHDRTMQDIVYKLVPGLQEAEMRKQREFYQKLGMEVPGELKAELCSIKLPLECQRNGEQKSEEATHKEAVEEKPQEENDYHRSDEQVSICLECNSSKLRGLKRKWIRCSAQATVLHLKKFIAKKLNLTSFNELDILCNEEILGKDHTLKFVVVTRWRFKKSPLLLHYRPKMDLL</sequence>
<evidence type="ECO:0000256" key="1">
    <source>
        <dbReference type="ARBA" id="ARBA00004123"/>
    </source>
</evidence>
<dbReference type="FunFam" id="3.10.20.90:FF:000073">
    <property type="entry name" value="Polycomb group RING finger protein 3"/>
    <property type="match status" value="1"/>
</dbReference>
<gene>
    <name evidence="9" type="ORF">DNTS_020402</name>
</gene>
<evidence type="ECO:0000256" key="6">
    <source>
        <dbReference type="SAM" id="MobiDB-lite"/>
    </source>
</evidence>
<keyword evidence="4" id="KW-0862">Zinc</keyword>
<dbReference type="PANTHER" id="PTHR45893">
    <property type="entry name" value="POLYCOMB GROUP RING FINGER PROTEIN"/>
    <property type="match status" value="1"/>
</dbReference>
<feature type="domain" description="Zinc finger C3HC4 RING-type" evidence="7">
    <location>
        <begin position="185"/>
        <end position="215"/>
    </location>
</feature>
<name>A0A553QMF3_9TELE</name>
<dbReference type="InterPro" id="IPR032443">
    <property type="entry name" value="RAWUL"/>
</dbReference>
<evidence type="ECO:0000256" key="2">
    <source>
        <dbReference type="ARBA" id="ARBA00022723"/>
    </source>
</evidence>
<dbReference type="Pfam" id="PF16207">
    <property type="entry name" value="RAWUL"/>
    <property type="match status" value="1"/>
</dbReference>
<dbReference type="EMBL" id="SRMA01025779">
    <property type="protein sequence ID" value="TRY91107.1"/>
    <property type="molecule type" value="Genomic_DNA"/>
</dbReference>
<dbReference type="Pfam" id="PF00097">
    <property type="entry name" value="zf-C3HC4"/>
    <property type="match status" value="1"/>
</dbReference>
<dbReference type="GO" id="GO:0005634">
    <property type="term" value="C:nucleus"/>
    <property type="evidence" value="ECO:0007669"/>
    <property type="project" value="UniProtKB-SubCell"/>
</dbReference>
<feature type="region of interest" description="Disordered" evidence="6">
    <location>
        <begin position="269"/>
        <end position="289"/>
    </location>
</feature>
<dbReference type="OrthoDB" id="1305878at2759"/>
<comment type="caution">
    <text evidence="9">The sequence shown here is derived from an EMBL/GenBank/DDBJ whole genome shotgun (WGS) entry which is preliminary data.</text>
</comment>
<keyword evidence="5" id="KW-0539">Nucleus</keyword>
<proteinExistence type="predicted"/>
<organism evidence="9 10">
    <name type="scientific">Danionella cerebrum</name>
    <dbReference type="NCBI Taxonomy" id="2873325"/>
    <lineage>
        <taxon>Eukaryota</taxon>
        <taxon>Metazoa</taxon>
        <taxon>Chordata</taxon>
        <taxon>Craniata</taxon>
        <taxon>Vertebrata</taxon>
        <taxon>Euteleostomi</taxon>
        <taxon>Actinopterygii</taxon>
        <taxon>Neopterygii</taxon>
        <taxon>Teleostei</taxon>
        <taxon>Ostariophysi</taxon>
        <taxon>Cypriniformes</taxon>
        <taxon>Danionidae</taxon>
        <taxon>Danioninae</taxon>
        <taxon>Danionella</taxon>
    </lineage>
</organism>
<dbReference type="Proteomes" id="UP000316079">
    <property type="component" value="Unassembled WGS sequence"/>
</dbReference>
<keyword evidence="2" id="KW-0479">Metal-binding</keyword>
<evidence type="ECO:0000256" key="4">
    <source>
        <dbReference type="ARBA" id="ARBA00022833"/>
    </source>
</evidence>
<protein>
    <recommendedName>
        <fullName evidence="11">RING-type domain-containing protein</fullName>
    </recommendedName>
</protein>
<dbReference type="SUPFAM" id="SSF57850">
    <property type="entry name" value="RING/U-box"/>
    <property type="match status" value="1"/>
</dbReference>
<dbReference type="STRING" id="623744.A0A553QMF3"/>
<dbReference type="GO" id="GO:0008270">
    <property type="term" value="F:zinc ion binding"/>
    <property type="evidence" value="ECO:0007669"/>
    <property type="project" value="UniProtKB-KW"/>
</dbReference>
<comment type="subcellular location">
    <subcellularLocation>
        <location evidence="1">Nucleus</location>
    </subcellularLocation>
</comment>
<reference evidence="9 10" key="1">
    <citation type="journal article" date="2019" name="Sci. Data">
        <title>Hybrid genome assembly and annotation of Danionella translucida.</title>
        <authorList>
            <person name="Kadobianskyi M."/>
            <person name="Schulze L."/>
            <person name="Schuelke M."/>
            <person name="Judkewitz B."/>
        </authorList>
    </citation>
    <scope>NUCLEOTIDE SEQUENCE [LARGE SCALE GENOMIC DNA]</scope>
    <source>
        <strain evidence="9 10">Bolton</strain>
    </source>
</reference>
<evidence type="ECO:0000313" key="10">
    <source>
        <dbReference type="Proteomes" id="UP000316079"/>
    </source>
</evidence>
<dbReference type="AlphaFoldDB" id="A0A553QMF3"/>
<keyword evidence="3" id="KW-0863">Zinc-finger</keyword>
<dbReference type="PROSITE" id="PS00518">
    <property type="entry name" value="ZF_RING_1"/>
    <property type="match status" value="1"/>
</dbReference>
<evidence type="ECO:0000259" key="8">
    <source>
        <dbReference type="Pfam" id="PF16207"/>
    </source>
</evidence>